<dbReference type="Proteomes" id="UP000774617">
    <property type="component" value="Unassembled WGS sequence"/>
</dbReference>
<accession>A0ABQ8FVS4</accession>
<reference evidence="1 2" key="1">
    <citation type="journal article" date="2021" name="Nat. Commun.">
        <title>Genetic determinants of endophytism in the Arabidopsis root mycobiome.</title>
        <authorList>
            <person name="Mesny F."/>
            <person name="Miyauchi S."/>
            <person name="Thiergart T."/>
            <person name="Pickel B."/>
            <person name="Atanasova L."/>
            <person name="Karlsson M."/>
            <person name="Huettel B."/>
            <person name="Barry K.W."/>
            <person name="Haridas S."/>
            <person name="Chen C."/>
            <person name="Bauer D."/>
            <person name="Andreopoulos W."/>
            <person name="Pangilinan J."/>
            <person name="LaButti K."/>
            <person name="Riley R."/>
            <person name="Lipzen A."/>
            <person name="Clum A."/>
            <person name="Drula E."/>
            <person name="Henrissat B."/>
            <person name="Kohler A."/>
            <person name="Grigoriev I.V."/>
            <person name="Martin F.M."/>
            <person name="Hacquard S."/>
        </authorList>
    </citation>
    <scope>NUCLEOTIDE SEQUENCE [LARGE SCALE GENOMIC DNA]</scope>
    <source>
        <strain evidence="1 2">MPI-SDFR-AT-0080</strain>
    </source>
</reference>
<dbReference type="EMBL" id="JAGTJR010000046">
    <property type="protein sequence ID" value="KAH7030075.1"/>
    <property type="molecule type" value="Genomic_DNA"/>
</dbReference>
<gene>
    <name evidence="1" type="ORF">B0J12DRAFT_682619</name>
</gene>
<protein>
    <submittedName>
        <fullName evidence="1">Uncharacterized protein</fullName>
    </submittedName>
</protein>
<proteinExistence type="predicted"/>
<evidence type="ECO:0000313" key="2">
    <source>
        <dbReference type="Proteomes" id="UP000774617"/>
    </source>
</evidence>
<name>A0ABQ8FVS4_9PEZI</name>
<evidence type="ECO:0000313" key="1">
    <source>
        <dbReference type="EMBL" id="KAH7030075.1"/>
    </source>
</evidence>
<sequence length="180" mass="19569">MAGTTSSLDLSLPSHAPELLKDYCQTCTFEQGSFAIYTLVPGMSPARVDEIAAIPQANWEDIELETQLVQPAKPTPLFAGRPLFDVLQAHAAMDIEVQPSEHGGASDVGWQPHCFVVITNDNLNDHGLLFVYADTAPDGEGRVAAVDKFFFKPEDMYVLLSGVVLGSHGFPTLKKFYAVD</sequence>
<keyword evidence="2" id="KW-1185">Reference proteome</keyword>
<comment type="caution">
    <text evidence="1">The sequence shown here is derived from an EMBL/GenBank/DDBJ whole genome shotgun (WGS) entry which is preliminary data.</text>
</comment>
<organism evidence="1 2">
    <name type="scientific">Macrophomina phaseolina</name>
    <dbReference type="NCBI Taxonomy" id="35725"/>
    <lineage>
        <taxon>Eukaryota</taxon>
        <taxon>Fungi</taxon>
        <taxon>Dikarya</taxon>
        <taxon>Ascomycota</taxon>
        <taxon>Pezizomycotina</taxon>
        <taxon>Dothideomycetes</taxon>
        <taxon>Dothideomycetes incertae sedis</taxon>
        <taxon>Botryosphaeriales</taxon>
        <taxon>Botryosphaeriaceae</taxon>
        <taxon>Macrophomina</taxon>
    </lineage>
</organism>